<evidence type="ECO:0000313" key="6">
    <source>
        <dbReference type="Proteomes" id="UP000663836"/>
    </source>
</evidence>
<feature type="domain" description="B box-type" evidence="4">
    <location>
        <begin position="14"/>
        <end position="55"/>
    </location>
</feature>
<protein>
    <recommendedName>
        <fullName evidence="4">B box-type domain-containing protein</fullName>
    </recommendedName>
</protein>
<dbReference type="Gene3D" id="3.30.160.60">
    <property type="entry name" value="Classic Zinc Finger"/>
    <property type="match status" value="1"/>
</dbReference>
<dbReference type="InterPro" id="IPR000315">
    <property type="entry name" value="Znf_B-box"/>
</dbReference>
<evidence type="ECO:0000259" key="4">
    <source>
        <dbReference type="PROSITE" id="PS50119"/>
    </source>
</evidence>
<keyword evidence="2" id="KW-0175">Coiled coil</keyword>
<dbReference type="EMBL" id="CAJOBD010002748">
    <property type="protein sequence ID" value="CAF3905180.1"/>
    <property type="molecule type" value="Genomic_DNA"/>
</dbReference>
<gene>
    <name evidence="5" type="ORF">JBS370_LOCUS21094</name>
</gene>
<dbReference type="PANTHER" id="PTHR25462">
    <property type="entry name" value="BONUS, ISOFORM C-RELATED"/>
    <property type="match status" value="1"/>
</dbReference>
<organism evidence="5 6">
    <name type="scientific">Rotaria sordida</name>
    <dbReference type="NCBI Taxonomy" id="392033"/>
    <lineage>
        <taxon>Eukaryota</taxon>
        <taxon>Metazoa</taxon>
        <taxon>Spiralia</taxon>
        <taxon>Gnathifera</taxon>
        <taxon>Rotifera</taxon>
        <taxon>Eurotatoria</taxon>
        <taxon>Bdelloidea</taxon>
        <taxon>Philodinida</taxon>
        <taxon>Philodinidae</taxon>
        <taxon>Rotaria</taxon>
    </lineage>
</organism>
<evidence type="ECO:0000256" key="2">
    <source>
        <dbReference type="SAM" id="Coils"/>
    </source>
</evidence>
<keyword evidence="1" id="KW-0862">Zinc</keyword>
<comment type="caution">
    <text evidence="5">The sequence shown here is derived from an EMBL/GenBank/DDBJ whole genome shotgun (WGS) entry which is preliminary data.</text>
</comment>
<dbReference type="SMART" id="SM00336">
    <property type="entry name" value="BBOX"/>
    <property type="match status" value="1"/>
</dbReference>
<evidence type="ECO:0000256" key="1">
    <source>
        <dbReference type="PROSITE-ProRule" id="PRU00024"/>
    </source>
</evidence>
<dbReference type="SUPFAM" id="SSF57845">
    <property type="entry name" value="B-box zinc-binding domain"/>
    <property type="match status" value="1"/>
</dbReference>
<dbReference type="PROSITE" id="PS50119">
    <property type="entry name" value="ZF_BBOX"/>
    <property type="match status" value="1"/>
</dbReference>
<dbReference type="Pfam" id="PF00643">
    <property type="entry name" value="zf-B_box"/>
    <property type="match status" value="1"/>
</dbReference>
<evidence type="ECO:0000256" key="3">
    <source>
        <dbReference type="SAM" id="MobiDB-lite"/>
    </source>
</evidence>
<keyword evidence="1" id="KW-0863">Zinc-finger</keyword>
<feature type="coiled-coil region" evidence="2">
    <location>
        <begin position="113"/>
        <end position="152"/>
    </location>
</feature>
<dbReference type="AlphaFoldDB" id="A0A819HRA6"/>
<dbReference type="GO" id="GO:0008270">
    <property type="term" value="F:zinc ion binding"/>
    <property type="evidence" value="ECO:0007669"/>
    <property type="project" value="UniProtKB-KW"/>
</dbReference>
<reference evidence="5" key="1">
    <citation type="submission" date="2021-02" db="EMBL/GenBank/DDBJ databases">
        <authorList>
            <person name="Nowell W R."/>
        </authorList>
    </citation>
    <scope>NUCLEOTIDE SEQUENCE</scope>
</reference>
<keyword evidence="1" id="KW-0479">Metal-binding</keyword>
<accession>A0A819HRA6</accession>
<evidence type="ECO:0000313" key="5">
    <source>
        <dbReference type="EMBL" id="CAF3905180.1"/>
    </source>
</evidence>
<name>A0A819HRA6_9BILA</name>
<sequence length="267" mass="31568">MQKHQRLPTSEKLPEMPPCEKHPRRQLEYWCYTCSKIICIDCLLLEHKDHKHTSIDGVTKEFETKININFQSIQSSLEYRLKQVEILINVVDNDSQSNQKEITHIMTLLRKTIDEHEKAMKQQILTIEKEQKKQLEDYKTLLKHKLQNLNIQQATFDILFSSKNYTKLLQTKQEFDDYVNKTNGTLKSLQMPSRTEFYLEGLDQLQIIQEKIKQCGRHVEIPPYHNAQLEKLIAENGTNQTLNLKDKNIVLKQSTKQDDNFRQSLFP</sequence>
<dbReference type="Proteomes" id="UP000663836">
    <property type="component" value="Unassembled WGS sequence"/>
</dbReference>
<dbReference type="InterPro" id="IPR013087">
    <property type="entry name" value="Znf_C2H2_type"/>
</dbReference>
<dbReference type="GO" id="GO:0061630">
    <property type="term" value="F:ubiquitin protein ligase activity"/>
    <property type="evidence" value="ECO:0007669"/>
    <property type="project" value="TreeGrafter"/>
</dbReference>
<dbReference type="InterPro" id="IPR047153">
    <property type="entry name" value="TRIM45/56/19-like"/>
</dbReference>
<feature type="region of interest" description="Disordered" evidence="3">
    <location>
        <begin position="1"/>
        <end position="20"/>
    </location>
</feature>
<dbReference type="PANTHER" id="PTHR25462:SF291">
    <property type="entry name" value="E3 UBIQUITIN-PROTEIN LIGASE TRIM45"/>
    <property type="match status" value="1"/>
</dbReference>
<dbReference type="PROSITE" id="PS00028">
    <property type="entry name" value="ZINC_FINGER_C2H2_1"/>
    <property type="match status" value="1"/>
</dbReference>
<proteinExistence type="predicted"/>